<dbReference type="FunFam" id="3.40.1690.10:FF:000001">
    <property type="entry name" value="Flagellar biosynthetic protein FlhB"/>
    <property type="match status" value="1"/>
</dbReference>
<dbReference type="PANTHER" id="PTHR30531">
    <property type="entry name" value="FLAGELLAR BIOSYNTHETIC PROTEIN FLHB"/>
    <property type="match status" value="1"/>
</dbReference>
<comment type="subcellular location">
    <subcellularLocation>
        <location evidence="1">Cell membrane</location>
        <topology evidence="1">Multi-pass membrane protein</topology>
    </subcellularLocation>
</comment>
<keyword evidence="6 13" id="KW-0812">Transmembrane</keyword>
<keyword evidence="11 13" id="KW-1006">Bacterial flagellum protein export</keyword>
<organism evidence="15 16">
    <name type="scientific">Candidatus Anaerobiospirillum pullistercoris</name>
    <dbReference type="NCBI Taxonomy" id="2838452"/>
    <lineage>
        <taxon>Bacteria</taxon>
        <taxon>Pseudomonadati</taxon>
        <taxon>Pseudomonadota</taxon>
        <taxon>Gammaproteobacteria</taxon>
        <taxon>Aeromonadales</taxon>
        <taxon>Succinivibrionaceae</taxon>
        <taxon>Anaerobiospirillum</taxon>
    </lineage>
</organism>
<proteinExistence type="inferred from homology"/>
<feature type="region of interest" description="Disordered" evidence="14">
    <location>
        <begin position="1"/>
        <end position="27"/>
    </location>
</feature>
<dbReference type="InterPro" id="IPR006136">
    <property type="entry name" value="FlhB"/>
</dbReference>
<keyword evidence="4 13" id="KW-0813">Transport</keyword>
<dbReference type="PANTHER" id="PTHR30531:SF12">
    <property type="entry name" value="FLAGELLAR BIOSYNTHETIC PROTEIN FLHB"/>
    <property type="match status" value="1"/>
</dbReference>
<sequence length="378" mass="42972">MAESSDGQEKTEEPTGKRISDARKKGQLPRSREAGTFFVLISGVCSLWLVAPYLGHSMIAVMEHSFSLSREQVFDLYEMGRVFYQNLFAIAIPLLVICGIMLIAAFFGNIMIGGMNFSTEAMMPKFDKLNPLNGIKRIFSLNSVVELIKSIAKVLCIGLICYFLLSGRINQILRLSYIDIFSAVRDAFSILFWFMLIIVCAMIPIIMIDVPFQIWQYRQQLRMTKQELKDEMKETEGNPQIKSRMRRLQYEMAARRMMSKVPTADVVVTNPTHYAVALSYDPDGTLAPIVVAKGVDEVAEKIKEIAREYEIPILQLPPLARSLYYTTDLDHEIPRGLFQAVAQVLAWVLGTKAYREGRSPNRPRDLDPNLPIPDELRF</sequence>
<dbReference type="EMBL" id="DXEV01000149">
    <property type="protein sequence ID" value="HIX57283.1"/>
    <property type="molecule type" value="Genomic_DNA"/>
</dbReference>
<feature type="transmembrane region" description="Helical" evidence="13">
    <location>
        <begin position="34"/>
        <end position="54"/>
    </location>
</feature>
<dbReference type="SUPFAM" id="SSF160544">
    <property type="entry name" value="EscU C-terminal domain-like"/>
    <property type="match status" value="1"/>
</dbReference>
<keyword evidence="5 13" id="KW-1003">Cell membrane</keyword>
<keyword evidence="9 13" id="KW-1133">Transmembrane helix</keyword>
<evidence type="ECO:0000256" key="6">
    <source>
        <dbReference type="ARBA" id="ARBA00022692"/>
    </source>
</evidence>
<dbReference type="Gene3D" id="6.10.250.2080">
    <property type="match status" value="1"/>
</dbReference>
<accession>A0A9D1WE85</accession>
<evidence type="ECO:0000256" key="12">
    <source>
        <dbReference type="ARBA" id="ARBA00025078"/>
    </source>
</evidence>
<feature type="region of interest" description="Disordered" evidence="14">
    <location>
        <begin position="358"/>
        <end position="378"/>
    </location>
</feature>
<feature type="compositionally biased region" description="Basic and acidic residues" evidence="14">
    <location>
        <begin position="358"/>
        <end position="367"/>
    </location>
</feature>
<evidence type="ECO:0000256" key="14">
    <source>
        <dbReference type="SAM" id="MobiDB-lite"/>
    </source>
</evidence>
<dbReference type="PRINTS" id="PR00950">
    <property type="entry name" value="TYPE3IMSPROT"/>
</dbReference>
<reference evidence="15" key="1">
    <citation type="journal article" date="2021" name="PeerJ">
        <title>Extensive microbial diversity within the chicken gut microbiome revealed by metagenomics and culture.</title>
        <authorList>
            <person name="Gilroy R."/>
            <person name="Ravi A."/>
            <person name="Getino M."/>
            <person name="Pursley I."/>
            <person name="Horton D.L."/>
            <person name="Alikhan N.F."/>
            <person name="Baker D."/>
            <person name="Gharbi K."/>
            <person name="Hall N."/>
            <person name="Watson M."/>
            <person name="Adriaenssens E.M."/>
            <person name="Foster-Nyarko E."/>
            <person name="Jarju S."/>
            <person name="Secka A."/>
            <person name="Antonio M."/>
            <person name="Oren A."/>
            <person name="Chaudhuri R.R."/>
            <person name="La Ragione R."/>
            <person name="Hildebrand F."/>
            <person name="Pallen M.J."/>
        </authorList>
    </citation>
    <scope>NUCLEOTIDE SEQUENCE</scope>
    <source>
        <strain evidence="15">USASDec5-558</strain>
    </source>
</reference>
<evidence type="ECO:0000256" key="3">
    <source>
        <dbReference type="ARBA" id="ARBA00021622"/>
    </source>
</evidence>
<feature type="transmembrane region" description="Helical" evidence="13">
    <location>
        <begin position="190"/>
        <end position="215"/>
    </location>
</feature>
<dbReference type="Proteomes" id="UP000886829">
    <property type="component" value="Unassembled WGS sequence"/>
</dbReference>
<evidence type="ECO:0000256" key="4">
    <source>
        <dbReference type="ARBA" id="ARBA00022448"/>
    </source>
</evidence>
<evidence type="ECO:0000256" key="9">
    <source>
        <dbReference type="ARBA" id="ARBA00022989"/>
    </source>
</evidence>
<evidence type="ECO:0000256" key="1">
    <source>
        <dbReference type="ARBA" id="ARBA00004651"/>
    </source>
</evidence>
<feature type="transmembrane region" description="Helical" evidence="13">
    <location>
        <begin position="138"/>
        <end position="165"/>
    </location>
</feature>
<evidence type="ECO:0000256" key="7">
    <source>
        <dbReference type="ARBA" id="ARBA00022795"/>
    </source>
</evidence>
<evidence type="ECO:0000313" key="16">
    <source>
        <dbReference type="Proteomes" id="UP000886829"/>
    </source>
</evidence>
<gene>
    <name evidence="13 15" type="primary">flhB</name>
    <name evidence="15" type="ORF">H9850_07415</name>
</gene>
<keyword evidence="8 13" id="KW-0653">Protein transport</keyword>
<dbReference type="GO" id="GO:0005886">
    <property type="term" value="C:plasma membrane"/>
    <property type="evidence" value="ECO:0007669"/>
    <property type="project" value="UniProtKB-SubCell"/>
</dbReference>
<evidence type="ECO:0000256" key="5">
    <source>
        <dbReference type="ARBA" id="ARBA00022475"/>
    </source>
</evidence>
<evidence type="ECO:0000256" key="2">
    <source>
        <dbReference type="ARBA" id="ARBA00010690"/>
    </source>
</evidence>
<dbReference type="InterPro" id="IPR029025">
    <property type="entry name" value="T3SS_substrate_exporter_C"/>
</dbReference>
<keyword evidence="15" id="KW-0969">Cilium</keyword>
<name>A0A9D1WE85_9GAMM</name>
<dbReference type="NCBIfam" id="TIGR00328">
    <property type="entry name" value="flhB"/>
    <property type="match status" value="1"/>
</dbReference>
<keyword evidence="15" id="KW-0282">Flagellum</keyword>
<evidence type="ECO:0000256" key="13">
    <source>
        <dbReference type="RuleBase" id="RU364091"/>
    </source>
</evidence>
<feature type="compositionally biased region" description="Basic and acidic residues" evidence="14">
    <location>
        <begin position="7"/>
        <end position="24"/>
    </location>
</feature>
<evidence type="ECO:0000256" key="8">
    <source>
        <dbReference type="ARBA" id="ARBA00022927"/>
    </source>
</evidence>
<feature type="transmembrane region" description="Helical" evidence="13">
    <location>
        <begin position="87"/>
        <end position="117"/>
    </location>
</feature>
<dbReference type="Gene3D" id="3.40.1690.10">
    <property type="entry name" value="secretion proteins EscU"/>
    <property type="match status" value="1"/>
</dbReference>
<keyword evidence="7 13" id="KW-1005">Bacterial flagellum biogenesis</keyword>
<keyword evidence="15" id="KW-0966">Cell projection</keyword>
<evidence type="ECO:0000256" key="10">
    <source>
        <dbReference type="ARBA" id="ARBA00023136"/>
    </source>
</evidence>
<keyword evidence="10 13" id="KW-0472">Membrane</keyword>
<comment type="function">
    <text evidence="12 13">Required for formation of the rod structure in the basal body of the flagellar apparatus. Together with FliI and FliH, may constitute the export apparatus of flagellin.</text>
</comment>
<dbReference type="InterPro" id="IPR006135">
    <property type="entry name" value="T3SS_substrate_exporter"/>
</dbReference>
<dbReference type="AlphaFoldDB" id="A0A9D1WE85"/>
<reference evidence="15" key="2">
    <citation type="submission" date="2021-04" db="EMBL/GenBank/DDBJ databases">
        <authorList>
            <person name="Gilroy R."/>
        </authorList>
    </citation>
    <scope>NUCLEOTIDE SEQUENCE</scope>
    <source>
        <strain evidence="15">USASDec5-558</strain>
    </source>
</reference>
<dbReference type="GO" id="GO:0009306">
    <property type="term" value="P:protein secretion"/>
    <property type="evidence" value="ECO:0007669"/>
    <property type="project" value="InterPro"/>
</dbReference>
<evidence type="ECO:0000256" key="11">
    <source>
        <dbReference type="ARBA" id="ARBA00023225"/>
    </source>
</evidence>
<dbReference type="Pfam" id="PF01312">
    <property type="entry name" value="Bac_export_2"/>
    <property type="match status" value="1"/>
</dbReference>
<protein>
    <recommendedName>
        <fullName evidence="3 13">Flagellar biosynthetic protein FlhB</fullName>
    </recommendedName>
</protein>
<comment type="similarity">
    <text evidence="2 13">Belongs to the type III secretion exporter family.</text>
</comment>
<comment type="caution">
    <text evidence="15">The sequence shown here is derived from an EMBL/GenBank/DDBJ whole genome shotgun (WGS) entry which is preliminary data.</text>
</comment>
<dbReference type="GO" id="GO:0044780">
    <property type="term" value="P:bacterial-type flagellum assembly"/>
    <property type="evidence" value="ECO:0007669"/>
    <property type="project" value="InterPro"/>
</dbReference>
<evidence type="ECO:0000313" key="15">
    <source>
        <dbReference type="EMBL" id="HIX57283.1"/>
    </source>
</evidence>